<evidence type="ECO:0000313" key="2">
    <source>
        <dbReference type="EMBL" id="CEL96920.1"/>
    </source>
</evidence>
<keyword evidence="3" id="KW-1185">Reference proteome</keyword>
<accession>A0A0G4EIS9</accession>
<dbReference type="EMBL" id="CDMY01000249">
    <property type="protein sequence ID" value="CEL96920.1"/>
    <property type="molecule type" value="Genomic_DNA"/>
</dbReference>
<feature type="compositionally biased region" description="Basic and acidic residues" evidence="1">
    <location>
        <begin position="101"/>
        <end position="112"/>
    </location>
</feature>
<dbReference type="AlphaFoldDB" id="A0A0G4EIS9"/>
<dbReference type="Proteomes" id="UP000041254">
    <property type="component" value="Unassembled WGS sequence"/>
</dbReference>
<proteinExistence type="predicted"/>
<evidence type="ECO:0000256" key="1">
    <source>
        <dbReference type="SAM" id="MobiDB-lite"/>
    </source>
</evidence>
<feature type="region of interest" description="Disordered" evidence="1">
    <location>
        <begin position="16"/>
        <end position="40"/>
    </location>
</feature>
<evidence type="ECO:0000313" key="3">
    <source>
        <dbReference type="Proteomes" id="UP000041254"/>
    </source>
</evidence>
<reference evidence="2 3" key="1">
    <citation type="submission" date="2014-11" db="EMBL/GenBank/DDBJ databases">
        <authorList>
            <person name="Zhu J."/>
            <person name="Qi W."/>
            <person name="Song R."/>
        </authorList>
    </citation>
    <scope>NUCLEOTIDE SEQUENCE [LARGE SCALE GENOMIC DNA]</scope>
</reference>
<feature type="compositionally biased region" description="Gly residues" evidence="1">
    <location>
        <begin position="90"/>
        <end position="100"/>
    </location>
</feature>
<dbReference type="InParanoid" id="A0A0G4EIS9"/>
<protein>
    <submittedName>
        <fullName evidence="2">Uncharacterized protein</fullName>
    </submittedName>
</protein>
<dbReference type="VEuPathDB" id="CryptoDB:Vbra_3913"/>
<sequence>MSIDDELRQALLLSLQEDAAPPAADVPMEQASRRSNPLHLPLPLLPEPQQLLLQVLVLGASAFVERMLGSLVGVDVNDPRIREALQQLHGGQGEGPSGAEGGDKKDDSDKKQ</sequence>
<dbReference type="PhylomeDB" id="A0A0G4EIS9"/>
<feature type="region of interest" description="Disordered" evidence="1">
    <location>
        <begin position="87"/>
        <end position="112"/>
    </location>
</feature>
<gene>
    <name evidence="2" type="ORF">Vbra_3913</name>
</gene>
<name>A0A0G4EIS9_VITBC</name>
<organism evidence="2 3">
    <name type="scientific">Vitrella brassicaformis (strain CCMP3155)</name>
    <dbReference type="NCBI Taxonomy" id="1169540"/>
    <lineage>
        <taxon>Eukaryota</taxon>
        <taxon>Sar</taxon>
        <taxon>Alveolata</taxon>
        <taxon>Colpodellida</taxon>
        <taxon>Vitrellaceae</taxon>
        <taxon>Vitrella</taxon>
    </lineage>
</organism>